<dbReference type="RefSeq" id="XP_029219465.1">
    <property type="nucleotide sequence ID" value="XM_029364757.1"/>
</dbReference>
<keyword evidence="2" id="KW-0812">Transmembrane</keyword>
<evidence type="ECO:0000313" key="3">
    <source>
        <dbReference type="EMBL" id="PFH35456.1"/>
    </source>
</evidence>
<feature type="transmembrane region" description="Helical" evidence="2">
    <location>
        <begin position="3271"/>
        <end position="3293"/>
    </location>
</feature>
<feature type="region of interest" description="Disordered" evidence="1">
    <location>
        <begin position="2860"/>
        <end position="2879"/>
    </location>
</feature>
<feature type="region of interest" description="Disordered" evidence="1">
    <location>
        <begin position="2688"/>
        <end position="2715"/>
    </location>
</feature>
<dbReference type="EMBL" id="NWUJ01000005">
    <property type="protein sequence ID" value="PFH35456.1"/>
    <property type="molecule type" value="Genomic_DNA"/>
</dbReference>
<dbReference type="GeneID" id="40311271"/>
<dbReference type="OrthoDB" id="346887at2759"/>
<dbReference type="STRING" id="94643.A0A2A9MHM8"/>
<gene>
    <name evidence="3" type="ORF">BESB_063430</name>
</gene>
<feature type="region of interest" description="Disordered" evidence="1">
    <location>
        <begin position="2468"/>
        <end position="2492"/>
    </location>
</feature>
<feature type="region of interest" description="Disordered" evidence="1">
    <location>
        <begin position="1324"/>
        <end position="1351"/>
    </location>
</feature>
<evidence type="ECO:0000313" key="4">
    <source>
        <dbReference type="Proteomes" id="UP000224006"/>
    </source>
</evidence>
<dbReference type="VEuPathDB" id="ToxoDB:BESB_063430"/>
<evidence type="ECO:0008006" key="5">
    <source>
        <dbReference type="Google" id="ProtNLM"/>
    </source>
</evidence>
<feature type="region of interest" description="Disordered" evidence="1">
    <location>
        <begin position="3011"/>
        <end position="3067"/>
    </location>
</feature>
<feature type="region of interest" description="Disordered" evidence="1">
    <location>
        <begin position="3397"/>
        <end position="3422"/>
    </location>
</feature>
<feature type="compositionally biased region" description="Basic and acidic residues" evidence="1">
    <location>
        <begin position="3147"/>
        <end position="3161"/>
    </location>
</feature>
<feature type="region of interest" description="Disordered" evidence="1">
    <location>
        <begin position="1286"/>
        <end position="1310"/>
    </location>
</feature>
<keyword evidence="4" id="KW-1185">Reference proteome</keyword>
<sequence>MRASSFSSSLVDSLPVPGFCVCVFVADLSLAPPALLSRESLFFGAQFLAWFVAARRSQGRLTASLMHVGSLASSAAPNASWKPPAPLSISLRFRVVDPVSLLFFPRESAPAPEGEEGVRLSTDQPLLLPPLHSFIVEPWGGSGRYTLTSSDPSLVTVAPLSASPASPPFASSNLLSPLGWGVNTPTPGSASPPAHAARPRFRLETTAAASAERVRKKGGRPATGAAVLRLQDARQPQNSFEFLVIVAEPERVEITVDTYLIQQGEASYREDGRREALDAAQANMQQRAAKADGPVGGQTPREDVTHAIAVVTAYARIPPTLALPANVSNWLSQSSLSSSAGPRLTSLDAAARAVRRAASKWSEEVSEEDATEEDAWVSRHPLHLRPLQFASCNNLALLRGTAEATDDSPQFWTDAPGVLAISELRSALPYTCGVFRLTGTAPGSARFFFSASPRSAAAPAAGALTASVALDVFPPLEAWVLLDRLFLPAPLPSRKSPHLLDSLLDFAGPSEGGEAASTSWTAGEAEPGDTREGALHRIERRGLPRGAVAAGLPSRASPLLYSAPVSAVASRYREASASSAPAAGGARASEEILTLAVGSSLTFFTKGGPPDRPSAYVQLHGGELEPDAPEGTARVGLVSGDSEDFLRVVCLQPGTAAAKVALKTTTLPRKHIDVDAVSTSVRVWIMCSIPEHIEIFPLPTFSSLFGVAASSSSPRAPAALSPSSSFPLTPATVSFPQISPLSLSSPSTPSLFLRCGATHRFFFVSYDANLRPMLNVTSFFSSSPDTWELAGVPAPADQARGAQTDRDRASLVPFFGADSDSGGAGRRAAGAKETAKTEAFAAVDGVGVAVDSEACCGTLSLSVHLTWPAETAAALRDAALQEDAQRLLLSSLDAARESLRQRENRDASGALRSSAWRGDKLAETLFLVVLPPSRFFVPPPSPAFVPGFFPPLGDPAVSALAPQPSPDAAFPVRLFYHPQLVYRLLLQFTSPHSQVKARAASTSFSSGPSSVFGLFVETPGPRLLADGASHSAFFSALSPDQTLARFEARFRAAYRGDRAAASSPADARAESTRAPFPQDGLDVTSLVLRSADASQKPHPQSLPAALFPLRRPYAWPRGAALCSATCPLTEQEVWVVPPVTASSSGAERPETGEEDESAPPRRGRPAASGLLTVEDAGMVGDDAGLVVPGAEEEAAERKSAPTRTLELQFLRVERVSLSVLPPESLLAGSRRREAESRARHGWISGNWGEIEKGRTYGVKVDVIASDGAKLDPAFFRAMDLSLKISRNPKRRGGDAPLSGGRQQPVDESDGRGFVYVQRTRDRQAAATQARGASAGGGGAGEQGYSSSLETPSAAAETSATYAEVSFGPRSGAASAAFPADRSGLAPAKLLWHAEMETLLASSGFCSAAPGAEPAAEGERRVVPSAEGDECPDFLFYVDGFDADTELLLTVQATNWSLDASAQLVASAVSAEMVLALYPPLKIFPSSLVMLPGGHSLQLTIRGGPRHSARRRDEDLESDAQASRRRFTAIRRCESSDASVVAARAVEVLGAPVLAAFDARKLLLKVMTGDEEDDSPPDPREPVAQVVELVTGGEGSATLTVRVGDSSHDFPVAATSAASASSQFLGLRQAAATVQVIVALPARVVVGSRSRVPGGNRFVEAHRERVARFEANGPASAADPDGAAAHRDDADDTVRVGVHLTQRLHAFLYDAEGREFLFGHLAAPTGAVGDPGLDQETRGGQRRLQQLGVSASLPPPSASLCTYTWRAVKEDGATPVFGFVDARAIDLARGASRASSESCSNASAMPFLPAATTVRRTLSGTGEAASVSIVGLREGTARLHLRVQCAPREGAQTQRSRQVVLETEVSVVVSSLPLFASPTPSSALLQPASLTAHAGASSTSPASGPLSPLPLATPSGPAWWADLLAASPSSLSSLLVAPAAEYRLPCCRVRLVPAPAADAKPSASCPCSDGPAGPAVDAKASQAAAASQEASAPGAPGCACAPQAKAWAAALRVLAGDGGFVTGAAASSSVVRLEALPAASLALFGASLSPGERAKNNQTDDASRARAPTWTVVRVDVAPVANIELILKERTLQRGEKVTAHVVLKDREGRQIVSPTDLRIDVFSSHPSVVSAEVDLGRAFEPPAVLIQASSFLSGCAAVTVFLLSPATSSHFFADTVRLCTDSRVYPSDLPVAALAETDGRRVSASRRLLALPGTAVHLLPEARVPVAQSPPHLSFRLTFRLESLLSSLLSLAMQERRGDRSLHEQPSPLFPAALWKRARETAYSPASPDCLSLLSVARLVDLFAPSLGESLHLSLSSVFASMRRKASAQAAVYSPAFSVGDPLIHFSDDAASTSAWFLHLKRGLCARHAPVGRAARASCATGTARCASESSPSFLPVSVSFRVTLHDLPAVLASLVFSEESERAASDEQHELPEVRLRVDGVDLLFSALRKRLAAAWWSEQAAYRQQTDSAGGERGPAKSSATLGGCANGSSADRRSFSPLSPFFSMTGFLDWSSSFSPSRRSASPALFAEYLSSSPFFECPQPALLWWQTSHPELLSVATPASATATRLAPAHATSPRLSAAGVDGPVAVAQRTGHATVFASHQSSVLDVEILSWREARDGEGDADARDPERVRVVAAAGCAARFARGDAESRRASLLAVPSTAWAPLREGAVTSLPRLERLGGCAEDRRNTGAAASSGGGEERSARPFALGRLGGSGDLGGDAGRSPAGELLFFRLQASQAAGGSWTDVASSVYVHSGGGIQCAVSDPRLAPLFVTESTQLPLLSLDVEAETGEESPTGSRMSGKARHGETATLSTLREDVDQLLVSHACAFQERRLLSVESDLPTLLRISQTSSSVAGAAGDGRAQRANPPGALPAGRLPCGAASLSAASSFRDDGRRAAAASPAPLLDSLSLPVSVSVSTGLAPSLLALSPASLAAFTEPDGGPEAGNASAEIALQRAKSRFLLRETPPAQLCAAIPYKPQMRVLFDSRYMRLDEPPVLYVGETQRMSAGCSAPGETKETSEPASGGGGDRDDLFEEADVADSSSQCRRAAEGSGEEQGTAGAGFASVQESRAGEGAMLPLTVFVYPVPPVVSREGGASASAAEVSVDVGVSSDAYAVRAQQKGLLLAVRVEAALSRAAASPGDRRGGADSDREENASRAGRGYAWEAPESAQLTIESREWKQRLTLTLQRGRKVDRQRERAEEKREEQRLLFPPLLFSSSSSKLPAARRESEASGGGPHARPAPEESDAKGETSEQRERSDASGSLWEWTILLVLLIAGLVCVLPHVCGFCQRRSPQFSPCHPCGGPSPGTSAAIDSSPLFASTKATAQGPALILKEKARLETARMADAEALSCLFSASRFGGRGADLNCSVGRTPQQTLQMQPDGQWKWVAADQGEGSSQETLWRQEGSVARKHYS</sequence>
<feature type="compositionally biased region" description="Basic and acidic residues" evidence="1">
    <location>
        <begin position="3247"/>
        <end position="3266"/>
    </location>
</feature>
<dbReference type="Proteomes" id="UP000224006">
    <property type="component" value="Chromosome V"/>
</dbReference>
<feature type="compositionally biased region" description="Low complexity" evidence="1">
    <location>
        <begin position="2860"/>
        <end position="2871"/>
    </location>
</feature>
<keyword evidence="2" id="KW-0472">Membrane</keyword>
<evidence type="ECO:0000256" key="2">
    <source>
        <dbReference type="SAM" id="Phobius"/>
    </source>
</evidence>
<organism evidence="3 4">
    <name type="scientific">Besnoitia besnoiti</name>
    <name type="common">Apicomplexan protozoan</name>
    <dbReference type="NCBI Taxonomy" id="94643"/>
    <lineage>
        <taxon>Eukaryota</taxon>
        <taxon>Sar</taxon>
        <taxon>Alveolata</taxon>
        <taxon>Apicomplexa</taxon>
        <taxon>Conoidasida</taxon>
        <taxon>Coccidia</taxon>
        <taxon>Eucoccidiorida</taxon>
        <taxon>Eimeriorina</taxon>
        <taxon>Sarcocystidae</taxon>
        <taxon>Besnoitia</taxon>
    </lineage>
</organism>
<feature type="region of interest" description="Disordered" evidence="1">
    <location>
        <begin position="510"/>
        <end position="531"/>
    </location>
</feature>
<feature type="region of interest" description="Disordered" evidence="1">
    <location>
        <begin position="3226"/>
        <end position="3266"/>
    </location>
</feature>
<feature type="region of interest" description="Disordered" evidence="1">
    <location>
        <begin position="1140"/>
        <end position="1166"/>
    </location>
</feature>
<dbReference type="KEGG" id="bbes:BESB_063430"/>
<evidence type="ECO:0000256" key="1">
    <source>
        <dbReference type="SAM" id="MobiDB-lite"/>
    </source>
</evidence>
<keyword evidence="2" id="KW-1133">Transmembrane helix</keyword>
<proteinExistence type="predicted"/>
<feature type="region of interest" description="Disordered" evidence="1">
    <location>
        <begin position="3141"/>
        <end position="3170"/>
    </location>
</feature>
<reference evidence="3 4" key="1">
    <citation type="submission" date="2017-09" db="EMBL/GenBank/DDBJ databases">
        <title>Genome sequencing of Besnoitia besnoiti strain Bb-Ger1.</title>
        <authorList>
            <person name="Schares G."/>
            <person name="Venepally P."/>
            <person name="Lorenzi H.A."/>
        </authorList>
    </citation>
    <scope>NUCLEOTIDE SEQUENCE [LARGE SCALE GENOMIC DNA]</scope>
    <source>
        <strain evidence="3 4">Bb-Ger1</strain>
    </source>
</reference>
<name>A0A2A9MHM8_BESBE</name>
<comment type="caution">
    <text evidence="3">The sequence shown here is derived from an EMBL/GenBank/DDBJ whole genome shotgun (WGS) entry which is preliminary data.</text>
</comment>
<protein>
    <recommendedName>
        <fullName evidence="5">Transmembrane protein</fullName>
    </recommendedName>
</protein>
<accession>A0A2A9MHM8</accession>
<feature type="compositionally biased region" description="Low complexity" evidence="1">
    <location>
        <begin position="1342"/>
        <end position="1351"/>
    </location>
</feature>
<feature type="region of interest" description="Disordered" evidence="1">
    <location>
        <begin position="2792"/>
        <end position="2811"/>
    </location>
</feature>